<evidence type="ECO:0000256" key="5">
    <source>
        <dbReference type="RuleBase" id="RU369096"/>
    </source>
</evidence>
<dbReference type="InterPro" id="IPR000467">
    <property type="entry name" value="G_patch_dom"/>
</dbReference>
<dbReference type="InterPro" id="IPR045166">
    <property type="entry name" value="Spp2-like"/>
</dbReference>
<dbReference type="Gene3D" id="2.30.30.30">
    <property type="match status" value="1"/>
</dbReference>
<dbReference type="InterPro" id="IPR026822">
    <property type="entry name" value="Spp2/MOS2_G-patch"/>
</dbReference>
<evidence type="ECO:0000256" key="1">
    <source>
        <dbReference type="ARBA" id="ARBA00004123"/>
    </source>
</evidence>
<feature type="region of interest" description="Disordered" evidence="6">
    <location>
        <begin position="1"/>
        <end position="198"/>
    </location>
</feature>
<evidence type="ECO:0000259" key="7">
    <source>
        <dbReference type="PROSITE" id="PS50174"/>
    </source>
</evidence>
<keyword evidence="8" id="KW-1185">Reference proteome</keyword>
<feature type="compositionally biased region" description="Polar residues" evidence="6">
    <location>
        <begin position="74"/>
        <end position="84"/>
    </location>
</feature>
<dbReference type="InterPro" id="IPR041994">
    <property type="entry name" value="GPKOW_KOW2"/>
</dbReference>
<feature type="domain" description="G-patch" evidence="7">
    <location>
        <begin position="301"/>
        <end position="347"/>
    </location>
</feature>
<evidence type="ECO:0000256" key="6">
    <source>
        <dbReference type="SAM" id="MobiDB-lite"/>
    </source>
</evidence>
<accession>A0A6P5LRG6</accession>
<dbReference type="Pfam" id="PF25088">
    <property type="entry name" value="GPKOW_C"/>
    <property type="match status" value="1"/>
</dbReference>
<reference evidence="9" key="1">
    <citation type="submission" date="2025-08" db="UniProtKB">
        <authorList>
            <consortium name="RefSeq"/>
        </authorList>
    </citation>
    <scope>IDENTIFICATION</scope>
    <source>
        <tissue evidence="9">Spleen</tissue>
    </source>
</reference>
<comment type="similarity">
    <text evidence="2 5">Belongs to the MOS2 family.</text>
</comment>
<dbReference type="InterPro" id="IPR041993">
    <property type="entry name" value="GPKOW_KOW1"/>
</dbReference>
<dbReference type="Pfam" id="PF00467">
    <property type="entry name" value="KOW"/>
    <property type="match status" value="1"/>
</dbReference>
<dbReference type="Pfam" id="PF12656">
    <property type="entry name" value="G-patch_2"/>
    <property type="match status" value="1"/>
</dbReference>
<dbReference type="AlphaFoldDB" id="A0A6P5LRG6"/>
<evidence type="ECO:0000313" key="9">
    <source>
        <dbReference type="RefSeq" id="XP_020859803.1"/>
    </source>
</evidence>
<dbReference type="GeneID" id="110220199"/>
<keyword evidence="3" id="KW-0677">Repeat</keyword>
<dbReference type="GO" id="GO:0003676">
    <property type="term" value="F:nucleic acid binding"/>
    <property type="evidence" value="ECO:0007669"/>
    <property type="project" value="InterPro"/>
</dbReference>
<evidence type="ECO:0000256" key="2">
    <source>
        <dbReference type="ARBA" id="ARBA00010966"/>
    </source>
</evidence>
<dbReference type="KEGG" id="pcw:110220199"/>
<dbReference type="CDD" id="cd13152">
    <property type="entry name" value="KOW_GPKOW_A"/>
    <property type="match status" value="1"/>
</dbReference>
<keyword evidence="5" id="KW-0507">mRNA processing</keyword>
<dbReference type="Proteomes" id="UP000515140">
    <property type="component" value="Unplaced"/>
</dbReference>
<dbReference type="PANTHER" id="PTHR15818">
    <property type="entry name" value="G PATCH AND KOW-CONTAINING"/>
    <property type="match status" value="1"/>
</dbReference>
<dbReference type="InParanoid" id="A0A6P5LRG6"/>
<evidence type="ECO:0000313" key="8">
    <source>
        <dbReference type="Proteomes" id="UP000515140"/>
    </source>
</evidence>
<organism evidence="8 9">
    <name type="scientific">Phascolarctos cinereus</name>
    <name type="common">Koala</name>
    <dbReference type="NCBI Taxonomy" id="38626"/>
    <lineage>
        <taxon>Eukaryota</taxon>
        <taxon>Metazoa</taxon>
        <taxon>Chordata</taxon>
        <taxon>Craniata</taxon>
        <taxon>Vertebrata</taxon>
        <taxon>Euteleostomi</taxon>
        <taxon>Mammalia</taxon>
        <taxon>Metatheria</taxon>
        <taxon>Diprotodontia</taxon>
        <taxon>Phascolarctidae</taxon>
        <taxon>Phascolarctos</taxon>
    </lineage>
</organism>
<feature type="compositionally biased region" description="Polar residues" evidence="6">
    <location>
        <begin position="96"/>
        <end position="106"/>
    </location>
</feature>
<dbReference type="CDD" id="cd13153">
    <property type="entry name" value="KOW_GPKOW_B"/>
    <property type="match status" value="1"/>
</dbReference>
<feature type="compositionally biased region" description="Basic and acidic residues" evidence="6">
    <location>
        <begin position="183"/>
        <end position="198"/>
    </location>
</feature>
<feature type="compositionally biased region" description="Low complexity" evidence="6">
    <location>
        <begin position="337"/>
        <end position="348"/>
    </location>
</feature>
<evidence type="ECO:0000256" key="3">
    <source>
        <dbReference type="ARBA" id="ARBA00022737"/>
    </source>
</evidence>
<protein>
    <recommendedName>
        <fullName evidence="5">G-patch domain and KOW motifs-containing protein</fullName>
    </recommendedName>
</protein>
<dbReference type="InterPro" id="IPR014722">
    <property type="entry name" value="Rib_uL2_dom2"/>
</dbReference>
<dbReference type="InterPro" id="IPR005824">
    <property type="entry name" value="KOW"/>
</dbReference>
<dbReference type="RefSeq" id="XP_020859803.1">
    <property type="nucleotide sequence ID" value="XM_021004144.1"/>
</dbReference>
<dbReference type="SMART" id="SM00443">
    <property type="entry name" value="G_patch"/>
    <property type="match status" value="1"/>
</dbReference>
<dbReference type="GO" id="GO:0005681">
    <property type="term" value="C:spliceosomal complex"/>
    <property type="evidence" value="ECO:0007669"/>
    <property type="project" value="TreeGrafter"/>
</dbReference>
<dbReference type="FunCoup" id="A0A6P5LRG6">
    <property type="interactions" value="3507"/>
</dbReference>
<feature type="region of interest" description="Disordered" evidence="6">
    <location>
        <begin position="330"/>
        <end position="366"/>
    </location>
</feature>
<keyword evidence="5" id="KW-0508">mRNA splicing</keyword>
<dbReference type="CTD" id="27238"/>
<dbReference type="PROSITE" id="PS50174">
    <property type="entry name" value="G_PATCH"/>
    <property type="match status" value="1"/>
</dbReference>
<feature type="region of interest" description="Disordered" evidence="6">
    <location>
        <begin position="424"/>
        <end position="459"/>
    </location>
</feature>
<comment type="function">
    <text evidence="5">RNA-binding protein involved in pre-mRNA splicing.</text>
</comment>
<name>A0A6P5LRG6_PHACI</name>
<gene>
    <name evidence="9" type="primary">GPKOW</name>
</gene>
<keyword evidence="4 5" id="KW-0539">Nucleus</keyword>
<proteinExistence type="inferred from homology"/>
<dbReference type="PANTHER" id="PTHR15818:SF2">
    <property type="entry name" value="G-PATCH DOMAIN AND KOW MOTIFS-CONTAINING PROTEIN"/>
    <property type="match status" value="1"/>
</dbReference>
<dbReference type="GO" id="GO:0000398">
    <property type="term" value="P:mRNA splicing, via spliceosome"/>
    <property type="evidence" value="ECO:0007669"/>
    <property type="project" value="UniProtKB-UniRule"/>
</dbReference>
<sequence length="581" mass="62595">MRIERLQGPAATARKQYRRQDELQGPAATALEQEEEAERTTKSSKPRTQTSSCRWGGLQGPAATVRVQEKEAEQTTGPSSQRAQTAAIGEADYEAQQLQAGRTTRPSRPRAQTVVARGGGLQSPAGPARWQKEEGLPKGPGRQGAAGGAMAHDESEAAAARSPAPGPPAPLSFGFSRTAGRKRLAEGREGQPEEEKDFVRAVEGRELRSVRPPEEAPRELVIPLLRRGHGRGAAPGQAALPEDGVLRQAVEELIEESKRALQPGPGAEAAASAVAIPLLARAGDAAEAPESVGADYEAVPVEAYGLAMLRGMGWRPGEGIGRTFKQVVKPRENPLRPKGLGLGASLAPPAGPPGPSQPGGREAEEPVGLAPGRAVQVLAGPHRGRYGKVQGLDPDNARAVVKLAPAGPIATLSEHVLRPVPAQEYERQARAPGYPEPGRRGAPEKKRRKQSPAEERRAPHWLRRDLRVRFVDRRHREGRYYNTKMTIEDVLSPDTCVCRTDEGRLLEGLREDMLETLIPKEEKARVMVVLGPHRGQVGRLLGRDKEKSRALVQLLQEEAEGTVLQLDYDAVCQYVGPAAED</sequence>
<dbReference type="SMART" id="SM00739">
    <property type="entry name" value="KOW"/>
    <property type="match status" value="2"/>
</dbReference>
<comment type="subcellular location">
    <subcellularLocation>
        <location evidence="1 5">Nucleus</location>
    </subcellularLocation>
</comment>
<evidence type="ECO:0000256" key="4">
    <source>
        <dbReference type="ARBA" id="ARBA00023242"/>
    </source>
</evidence>